<dbReference type="GO" id="GO:0016301">
    <property type="term" value="F:kinase activity"/>
    <property type="evidence" value="ECO:0007669"/>
    <property type="project" value="UniProtKB-KW"/>
</dbReference>
<protein>
    <submittedName>
        <fullName evidence="1">NAD(+)/NADH kinase family protein</fullName>
    </submittedName>
</protein>
<organism evidence="1">
    <name type="scientific">mine drainage metagenome</name>
    <dbReference type="NCBI Taxonomy" id="410659"/>
    <lineage>
        <taxon>unclassified sequences</taxon>
        <taxon>metagenomes</taxon>
        <taxon>ecological metagenomes</taxon>
    </lineage>
</organism>
<name>A0A1J5PWH8_9ZZZZ</name>
<dbReference type="EMBL" id="MLJW01002227">
    <property type="protein sequence ID" value="OIQ75248.1"/>
    <property type="molecule type" value="Genomic_DNA"/>
</dbReference>
<reference evidence="1" key="1">
    <citation type="submission" date="2016-10" db="EMBL/GenBank/DDBJ databases">
        <title>Sequence of Gallionella enrichment culture.</title>
        <authorList>
            <person name="Poehlein A."/>
            <person name="Muehling M."/>
            <person name="Daniel R."/>
        </authorList>
    </citation>
    <scope>NUCLEOTIDE SEQUENCE</scope>
</reference>
<proteinExistence type="predicted"/>
<comment type="caution">
    <text evidence="1">The sequence shown here is derived from an EMBL/GenBank/DDBJ whole genome shotgun (WGS) entry which is preliminary data.</text>
</comment>
<evidence type="ECO:0000313" key="1">
    <source>
        <dbReference type="EMBL" id="OIQ75248.1"/>
    </source>
</evidence>
<accession>A0A1J5PWH8</accession>
<keyword evidence="1" id="KW-0808">Transferase</keyword>
<keyword evidence="1" id="KW-0418">Kinase</keyword>
<sequence>MKPKFQLVALIGKYQTVASGVSSASSREALQAVAQHLHDLGCDVVLEQDTALNMGITGYPQLTVAQIG</sequence>
<gene>
    <name evidence="1" type="ORF">GALL_430830</name>
</gene>
<dbReference type="AlphaFoldDB" id="A0A1J5PWH8"/>